<dbReference type="InterPro" id="IPR018062">
    <property type="entry name" value="HTH_AraC-typ_CS"/>
</dbReference>
<dbReference type="PROSITE" id="PS00041">
    <property type="entry name" value="HTH_ARAC_FAMILY_1"/>
    <property type="match status" value="1"/>
</dbReference>
<keyword evidence="1" id="KW-0805">Transcription regulation</keyword>
<evidence type="ECO:0000256" key="3">
    <source>
        <dbReference type="ARBA" id="ARBA00023163"/>
    </source>
</evidence>
<evidence type="ECO:0000313" key="8">
    <source>
        <dbReference type="EMBL" id="GFZ88860.1"/>
    </source>
</evidence>
<dbReference type="PROSITE" id="PS01124">
    <property type="entry name" value="HTH_ARAC_FAMILY_2"/>
    <property type="match status" value="1"/>
</dbReference>
<dbReference type="InterPro" id="IPR011006">
    <property type="entry name" value="CheY-like_superfamily"/>
</dbReference>
<proteinExistence type="predicted"/>
<dbReference type="PANTHER" id="PTHR43280">
    <property type="entry name" value="ARAC-FAMILY TRANSCRIPTIONAL REGULATOR"/>
    <property type="match status" value="1"/>
</dbReference>
<dbReference type="SMART" id="SM00342">
    <property type="entry name" value="HTH_ARAC"/>
    <property type="match status" value="1"/>
</dbReference>
<keyword evidence="2" id="KW-0238">DNA-binding</keyword>
<dbReference type="SUPFAM" id="SSF52172">
    <property type="entry name" value="CheY-like"/>
    <property type="match status" value="1"/>
</dbReference>
<evidence type="ECO:0008006" key="10">
    <source>
        <dbReference type="Google" id="ProtNLM"/>
    </source>
</evidence>
<dbReference type="Gene3D" id="3.40.50.2300">
    <property type="match status" value="1"/>
</dbReference>
<evidence type="ECO:0000259" key="6">
    <source>
        <dbReference type="PROSITE" id="PS01124"/>
    </source>
</evidence>
<evidence type="ECO:0000256" key="4">
    <source>
        <dbReference type="PROSITE-ProRule" id="PRU00169"/>
    </source>
</evidence>
<keyword evidence="9" id="KW-1185">Reference proteome</keyword>
<dbReference type="SUPFAM" id="SSF46689">
    <property type="entry name" value="Homeodomain-like"/>
    <property type="match status" value="2"/>
</dbReference>
<feature type="domain" description="HTH araC/xylS-type" evidence="6">
    <location>
        <begin position="442"/>
        <end position="540"/>
    </location>
</feature>
<dbReference type="PANTHER" id="PTHR43280:SF28">
    <property type="entry name" value="HTH-TYPE TRANSCRIPTIONAL ACTIVATOR RHAS"/>
    <property type="match status" value="1"/>
</dbReference>
<accession>A0ABQ1EWA0</accession>
<dbReference type="CDD" id="cd17536">
    <property type="entry name" value="REC_YesN-like"/>
    <property type="match status" value="1"/>
</dbReference>
<dbReference type="SMART" id="SM00448">
    <property type="entry name" value="REC"/>
    <property type="match status" value="1"/>
</dbReference>
<protein>
    <recommendedName>
        <fullName evidence="10">Response regulator</fullName>
    </recommendedName>
</protein>
<dbReference type="EMBL" id="BMHE01000020">
    <property type="protein sequence ID" value="GFZ88860.1"/>
    <property type="molecule type" value="Genomic_DNA"/>
</dbReference>
<dbReference type="InterPro" id="IPR018060">
    <property type="entry name" value="HTH_AraC"/>
</dbReference>
<sequence>MNIIIVDDEAQIRRWFEILVQKIEIPVHLIASCSNGKEALEVCRNMDVHVVITDIKMPVMDGIAFITQLKTERPSIQCLILSSYSEFHYASEAMKAGASEYLLKAEVTVEEISKALRKAKAEIERERDRNQEVSSLKSTIHMNQYALRSLYFGDLLRGKRIAAEEFEEKMETLRIPLKSRHLMVMAIRCDDPIEARNQAKIRDSDLLDSAVINIIDETLLTEANSGCCFVFDKETYVAVFNCALLGEKSLREMTLQYAHRISGCLQNLLGISVSVGISMPSLNIASMGQQLEEASEVLNHKRFYARKSISWFSDEPSTSTARNYTLLPTCLEKVSVQLDRDQFAAALHDIGEVMEAIGIELQFTEKEVKAFCMEAVFLLQRTLRRIRTTAGLAFHARETDIWHEEIAHLPTFERVSAWLLARAGHVLAEAETLQHPYSDTIRKVCDFVRKHYAEGVSLQEAADYVHLNRNYLSELFKKETGNSYNDYLTQVRINKVKELILDGETQIGRLSEKVGYPDGSYLSKVFKKVTGMTPLEFKRKKV</sequence>
<dbReference type="Pfam" id="PF12833">
    <property type="entry name" value="HTH_18"/>
    <property type="match status" value="1"/>
</dbReference>
<keyword evidence="4" id="KW-0597">Phosphoprotein</keyword>
<evidence type="ECO:0000256" key="5">
    <source>
        <dbReference type="SAM" id="Coils"/>
    </source>
</evidence>
<evidence type="ECO:0000256" key="1">
    <source>
        <dbReference type="ARBA" id="ARBA00023015"/>
    </source>
</evidence>
<feature type="modified residue" description="4-aspartylphosphate" evidence="4">
    <location>
        <position position="54"/>
    </location>
</feature>
<dbReference type="InterPro" id="IPR001789">
    <property type="entry name" value="Sig_transdc_resp-reg_receiver"/>
</dbReference>
<comment type="caution">
    <text evidence="8">The sequence shown here is derived from an EMBL/GenBank/DDBJ whole genome shotgun (WGS) entry which is preliminary data.</text>
</comment>
<evidence type="ECO:0000256" key="2">
    <source>
        <dbReference type="ARBA" id="ARBA00023125"/>
    </source>
</evidence>
<feature type="domain" description="Response regulatory" evidence="7">
    <location>
        <begin position="2"/>
        <end position="119"/>
    </location>
</feature>
<keyword evidence="5" id="KW-0175">Coiled coil</keyword>
<name>A0ABQ1EWA0_9BACL</name>
<gene>
    <name evidence="8" type="ORF">GCM10008018_38750</name>
</gene>
<evidence type="ECO:0000259" key="7">
    <source>
        <dbReference type="PROSITE" id="PS50110"/>
    </source>
</evidence>
<dbReference type="InterPro" id="IPR009057">
    <property type="entry name" value="Homeodomain-like_sf"/>
</dbReference>
<evidence type="ECO:0000313" key="9">
    <source>
        <dbReference type="Proteomes" id="UP000615455"/>
    </source>
</evidence>
<reference evidence="9" key="1">
    <citation type="journal article" date="2019" name="Int. J. Syst. Evol. Microbiol.">
        <title>The Global Catalogue of Microorganisms (GCM) 10K type strain sequencing project: providing services to taxonomists for standard genome sequencing and annotation.</title>
        <authorList>
            <consortium name="The Broad Institute Genomics Platform"/>
            <consortium name="The Broad Institute Genome Sequencing Center for Infectious Disease"/>
            <person name="Wu L."/>
            <person name="Ma J."/>
        </authorList>
    </citation>
    <scope>NUCLEOTIDE SEQUENCE [LARGE SCALE GENOMIC DNA]</scope>
    <source>
        <strain evidence="9">CGMCC 1.15043</strain>
    </source>
</reference>
<dbReference type="PROSITE" id="PS50110">
    <property type="entry name" value="RESPONSE_REGULATORY"/>
    <property type="match status" value="1"/>
</dbReference>
<dbReference type="Pfam" id="PF00072">
    <property type="entry name" value="Response_reg"/>
    <property type="match status" value="1"/>
</dbReference>
<keyword evidence="3" id="KW-0804">Transcription</keyword>
<feature type="coiled-coil region" evidence="5">
    <location>
        <begin position="102"/>
        <end position="136"/>
    </location>
</feature>
<dbReference type="Proteomes" id="UP000615455">
    <property type="component" value="Unassembled WGS sequence"/>
</dbReference>
<dbReference type="RefSeq" id="WP_189014078.1">
    <property type="nucleotide sequence ID" value="NZ_BMHE01000020.1"/>
</dbReference>
<dbReference type="Gene3D" id="1.10.10.60">
    <property type="entry name" value="Homeodomain-like"/>
    <property type="match status" value="2"/>
</dbReference>
<organism evidence="8 9">
    <name type="scientific">Paenibacillus marchantiophytorum</name>
    <dbReference type="NCBI Taxonomy" id="1619310"/>
    <lineage>
        <taxon>Bacteria</taxon>
        <taxon>Bacillati</taxon>
        <taxon>Bacillota</taxon>
        <taxon>Bacilli</taxon>
        <taxon>Bacillales</taxon>
        <taxon>Paenibacillaceae</taxon>
        <taxon>Paenibacillus</taxon>
    </lineage>
</organism>